<dbReference type="GO" id="GO:0003723">
    <property type="term" value="F:RNA binding"/>
    <property type="evidence" value="ECO:0007669"/>
    <property type="project" value="InterPro"/>
</dbReference>
<dbReference type="InterPro" id="IPR051083">
    <property type="entry name" value="GrpII_Intron_Splice-Mob/Def"/>
</dbReference>
<evidence type="ECO:0000256" key="4">
    <source>
        <dbReference type="ARBA" id="ARBA00022723"/>
    </source>
</evidence>
<name>A0A7X5LPJ0_9ALTE</name>
<sequence length="339" mass="39091">MSSQPLVQIYLSLLSDPTFSDNSFGFRPNRNGQQAVKQVQGIIKTGRRLAVDVDLSKFFDRVDHDLLMTHLGYKVKDKRLLKLIKRYLRAGILCKTKGDNQFYSESREGVPQGGPLSPLLANIMLDPLDKELEKRGHKFARYANDFSILVNTPRTGKRVLSSISRFLSHCLKLVVNSVKSHVVKTSESKFLGFTFKGGRIHWHPKTVLKFKQQVRRLTNRNWGVSMRYQLFKLSQYLRGWINYFGIASGYQRCVGLDHWIRRRVRMAYWRQWRKPRTKVRSLMKLGVHVQVAVACGITSKGPWRSAKSSGISQALSLDYLKSEGLYSLRDGWIVLHHPK</sequence>
<keyword evidence="5" id="KW-0460">Magnesium</keyword>
<evidence type="ECO:0000256" key="8">
    <source>
        <dbReference type="ARBA" id="ARBA00034120"/>
    </source>
</evidence>
<evidence type="ECO:0000256" key="6">
    <source>
        <dbReference type="ARBA" id="ARBA00022918"/>
    </source>
</evidence>
<evidence type="ECO:0000256" key="2">
    <source>
        <dbReference type="ARBA" id="ARBA00022679"/>
    </source>
</evidence>
<keyword evidence="12" id="KW-1185">Reference proteome</keyword>
<keyword evidence="2" id="KW-0808">Transferase</keyword>
<dbReference type="GO" id="GO:0046872">
    <property type="term" value="F:metal ion binding"/>
    <property type="evidence" value="ECO:0007669"/>
    <property type="project" value="UniProtKB-KW"/>
</dbReference>
<evidence type="ECO:0000313" key="12">
    <source>
        <dbReference type="Proteomes" id="UP000470213"/>
    </source>
</evidence>
<dbReference type="Pfam" id="PF08388">
    <property type="entry name" value="GIIM"/>
    <property type="match status" value="1"/>
</dbReference>
<evidence type="ECO:0000313" key="11">
    <source>
        <dbReference type="EMBL" id="NDV93188.1"/>
    </source>
</evidence>
<keyword evidence="7" id="KW-0051">Antiviral defense</keyword>
<protein>
    <recommendedName>
        <fullName evidence="1">RNA-directed DNA polymerase</fullName>
        <ecNumber evidence="1">2.7.7.49</ecNumber>
    </recommendedName>
</protein>
<dbReference type="Pfam" id="PF00078">
    <property type="entry name" value="RVT_1"/>
    <property type="match status" value="1"/>
</dbReference>
<dbReference type="Proteomes" id="UP000470213">
    <property type="component" value="Unassembled WGS sequence"/>
</dbReference>
<dbReference type="PRINTS" id="PR00866">
    <property type="entry name" value="RNADNAPOLMS"/>
</dbReference>
<keyword evidence="3" id="KW-0548">Nucleotidyltransferase</keyword>
<gene>
    <name evidence="11" type="ORF">GTH32_18620</name>
</gene>
<organism evidence="11 12">
    <name type="scientific">Alteromonas profundi</name>
    <dbReference type="NCBI Taxonomy" id="2696062"/>
    <lineage>
        <taxon>Bacteria</taxon>
        <taxon>Pseudomonadati</taxon>
        <taxon>Pseudomonadota</taxon>
        <taxon>Gammaproteobacteria</taxon>
        <taxon>Alteromonadales</taxon>
        <taxon>Alteromonadaceae</taxon>
        <taxon>Alteromonas/Salinimonas group</taxon>
        <taxon>Alteromonas</taxon>
    </lineage>
</organism>
<keyword evidence="6 11" id="KW-0695">RNA-directed DNA polymerase</keyword>
<evidence type="ECO:0000256" key="9">
    <source>
        <dbReference type="ARBA" id="ARBA00048173"/>
    </source>
</evidence>
<evidence type="ECO:0000256" key="7">
    <source>
        <dbReference type="ARBA" id="ARBA00023118"/>
    </source>
</evidence>
<dbReference type="PROSITE" id="PS50878">
    <property type="entry name" value="RT_POL"/>
    <property type="match status" value="1"/>
</dbReference>
<dbReference type="GO" id="GO:0051607">
    <property type="term" value="P:defense response to virus"/>
    <property type="evidence" value="ECO:0007669"/>
    <property type="project" value="UniProtKB-KW"/>
</dbReference>
<dbReference type="EC" id="2.7.7.49" evidence="1"/>
<dbReference type="CDD" id="cd01651">
    <property type="entry name" value="RT_G2_intron"/>
    <property type="match status" value="1"/>
</dbReference>
<comment type="catalytic activity">
    <reaction evidence="9">
        <text>DNA(n) + a 2'-deoxyribonucleoside 5'-triphosphate = DNA(n+1) + diphosphate</text>
        <dbReference type="Rhea" id="RHEA:22508"/>
        <dbReference type="Rhea" id="RHEA-COMP:17339"/>
        <dbReference type="Rhea" id="RHEA-COMP:17340"/>
        <dbReference type="ChEBI" id="CHEBI:33019"/>
        <dbReference type="ChEBI" id="CHEBI:61560"/>
        <dbReference type="ChEBI" id="CHEBI:173112"/>
        <dbReference type="EC" id="2.7.7.49"/>
    </reaction>
</comment>
<dbReference type="EMBL" id="JAAAWN010000047">
    <property type="protein sequence ID" value="NDV93188.1"/>
    <property type="molecule type" value="Genomic_DNA"/>
</dbReference>
<dbReference type="GO" id="GO:0003964">
    <property type="term" value="F:RNA-directed DNA polymerase activity"/>
    <property type="evidence" value="ECO:0007669"/>
    <property type="project" value="UniProtKB-KW"/>
</dbReference>
<feature type="domain" description="Reverse transcriptase" evidence="10">
    <location>
        <begin position="1"/>
        <end position="195"/>
    </location>
</feature>
<dbReference type="PANTHER" id="PTHR34047:SF8">
    <property type="entry name" value="PROTEIN YKFC"/>
    <property type="match status" value="1"/>
</dbReference>
<comment type="caution">
    <text evidence="11">The sequence shown here is derived from an EMBL/GenBank/DDBJ whole genome shotgun (WGS) entry which is preliminary data.</text>
</comment>
<dbReference type="InterPro" id="IPR013597">
    <property type="entry name" value="Mat_intron_G2"/>
</dbReference>
<dbReference type="InterPro" id="IPR000477">
    <property type="entry name" value="RT_dom"/>
</dbReference>
<proteinExistence type="inferred from homology"/>
<dbReference type="SUPFAM" id="SSF56672">
    <property type="entry name" value="DNA/RNA polymerases"/>
    <property type="match status" value="1"/>
</dbReference>
<accession>A0A7X5LPJ0</accession>
<comment type="similarity">
    <text evidence="8">Belongs to the bacterial reverse transcriptase family.</text>
</comment>
<evidence type="ECO:0000256" key="5">
    <source>
        <dbReference type="ARBA" id="ARBA00022842"/>
    </source>
</evidence>
<evidence type="ECO:0000256" key="1">
    <source>
        <dbReference type="ARBA" id="ARBA00012493"/>
    </source>
</evidence>
<evidence type="ECO:0000256" key="3">
    <source>
        <dbReference type="ARBA" id="ARBA00022695"/>
    </source>
</evidence>
<evidence type="ECO:0000259" key="10">
    <source>
        <dbReference type="PROSITE" id="PS50878"/>
    </source>
</evidence>
<dbReference type="PANTHER" id="PTHR34047">
    <property type="entry name" value="NUCLEAR INTRON MATURASE 1, MITOCHONDRIAL-RELATED"/>
    <property type="match status" value="1"/>
</dbReference>
<dbReference type="InterPro" id="IPR000123">
    <property type="entry name" value="Reverse_transcriptase_msDNA"/>
</dbReference>
<dbReference type="InterPro" id="IPR043502">
    <property type="entry name" value="DNA/RNA_pol_sf"/>
</dbReference>
<keyword evidence="4" id="KW-0479">Metal-binding</keyword>
<reference evidence="11 12" key="1">
    <citation type="submission" date="2020-01" db="EMBL/GenBank/DDBJ databases">
        <authorList>
            <person name="Chen J."/>
            <person name="Zhu S."/>
            <person name="Yang J."/>
        </authorList>
    </citation>
    <scope>NUCLEOTIDE SEQUENCE [LARGE SCALE GENOMIC DNA]</scope>
    <source>
        <strain evidence="11 12">345S023</strain>
    </source>
</reference>
<dbReference type="AlphaFoldDB" id="A0A7X5LPJ0"/>